<keyword evidence="1" id="KW-0472">Membrane</keyword>
<feature type="transmembrane region" description="Helical" evidence="1">
    <location>
        <begin position="165"/>
        <end position="183"/>
    </location>
</feature>
<dbReference type="HOGENOM" id="CLU_1197625_0_0_2"/>
<dbReference type="RefSeq" id="WP_015788635.1">
    <property type="nucleotide sequence ID" value="NC_013158.1"/>
</dbReference>
<keyword evidence="3" id="KW-1185">Reference proteome</keyword>
<feature type="transmembrane region" description="Helical" evidence="1">
    <location>
        <begin position="101"/>
        <end position="124"/>
    </location>
</feature>
<dbReference type="KEGG" id="hut:Huta_0875"/>
<evidence type="ECO:0000313" key="2">
    <source>
        <dbReference type="EMBL" id="ACV11058.1"/>
    </source>
</evidence>
<feature type="transmembrane region" description="Helical" evidence="1">
    <location>
        <begin position="203"/>
        <end position="225"/>
    </location>
</feature>
<feature type="transmembrane region" description="Helical" evidence="1">
    <location>
        <begin position="21"/>
        <end position="44"/>
    </location>
</feature>
<feature type="transmembrane region" description="Helical" evidence="1">
    <location>
        <begin position="64"/>
        <end position="89"/>
    </location>
</feature>
<feature type="transmembrane region" description="Helical" evidence="1">
    <location>
        <begin position="139"/>
        <end position="158"/>
    </location>
</feature>
<keyword evidence="1" id="KW-1133">Transmembrane helix</keyword>
<dbReference type="EMBL" id="CP001687">
    <property type="protein sequence ID" value="ACV11058.1"/>
    <property type="molecule type" value="Genomic_DNA"/>
</dbReference>
<accession>C7NUG1</accession>
<organism evidence="2 3">
    <name type="scientific">Halorhabdus utahensis (strain DSM 12940 / JCM 11049 / AX-2)</name>
    <dbReference type="NCBI Taxonomy" id="519442"/>
    <lineage>
        <taxon>Archaea</taxon>
        <taxon>Methanobacteriati</taxon>
        <taxon>Methanobacteriota</taxon>
        <taxon>Stenosarchaea group</taxon>
        <taxon>Halobacteria</taxon>
        <taxon>Halobacteriales</taxon>
        <taxon>Haloarculaceae</taxon>
        <taxon>Halorhabdus</taxon>
    </lineage>
</organism>
<evidence type="ECO:0000256" key="1">
    <source>
        <dbReference type="SAM" id="Phobius"/>
    </source>
</evidence>
<reference evidence="2 3" key="1">
    <citation type="journal article" date="2009" name="Stand. Genomic Sci.">
        <title>Complete genome sequence of Halorhabdus utahensis type strain (AX-2).</title>
        <authorList>
            <person name="Anderson I."/>
            <person name="Tindall B.J."/>
            <person name="Pomrenke H."/>
            <person name="Goker M."/>
            <person name="Lapidus A."/>
            <person name="Nolan M."/>
            <person name="Copeland A."/>
            <person name="Glavina Del Rio T."/>
            <person name="Chen F."/>
            <person name="Tice H."/>
            <person name="Cheng J.F."/>
            <person name="Lucas S."/>
            <person name="Chertkov O."/>
            <person name="Bruce D."/>
            <person name="Brettin T."/>
            <person name="Detter J.C."/>
            <person name="Han C."/>
            <person name="Goodwin L."/>
            <person name="Land M."/>
            <person name="Hauser L."/>
            <person name="Chang Y.J."/>
            <person name="Jeffries C.D."/>
            <person name="Pitluck S."/>
            <person name="Pati A."/>
            <person name="Mavromatis K."/>
            <person name="Ivanova N."/>
            <person name="Ovchinnikova G."/>
            <person name="Chen A."/>
            <person name="Palaniappan K."/>
            <person name="Chain P."/>
            <person name="Rohde M."/>
            <person name="Bristow J."/>
            <person name="Eisen J.A."/>
            <person name="Markowitz V."/>
            <person name="Hugenholtz P."/>
            <person name="Kyrpides N.C."/>
            <person name="Klenk H.P."/>
        </authorList>
    </citation>
    <scope>NUCLEOTIDE SEQUENCE [LARGE SCALE GENOMIC DNA]</scope>
    <source>
        <strain evidence="3">DSM 12940 / JCM 11049 / AX-2</strain>
    </source>
</reference>
<dbReference type="OrthoDB" id="242105at2157"/>
<sequence>MTGEGDELSTRWCRVLEYGFFLLWVLTIAAGGIFSYVSMTAATVTTSGFRTTTTAVFPEPIASISGWLLIALPLYGVLYHMIAAVGLYADASTLQAADIEWHPLPILYALGGLALSGLVVLPYLRKRYEYFPPDSSSPFWFPIVMFCVGGGLLALVGFAIGGLDVTATLVLLGLGPPLALAVYHDSRRMNARTAWHPNPITYFTSILFTTVLLAGPYVIGGYYIYKRRDVV</sequence>
<name>C7NUG1_HALUD</name>
<dbReference type="eggNOG" id="arCOG09311">
    <property type="taxonomic scope" value="Archaea"/>
</dbReference>
<protein>
    <submittedName>
        <fullName evidence="2">Uncharacterized protein</fullName>
    </submittedName>
</protein>
<dbReference type="Proteomes" id="UP000002071">
    <property type="component" value="Chromosome"/>
</dbReference>
<keyword evidence="1" id="KW-0812">Transmembrane</keyword>
<dbReference type="STRING" id="519442.Huta_0875"/>
<proteinExistence type="predicted"/>
<evidence type="ECO:0000313" key="3">
    <source>
        <dbReference type="Proteomes" id="UP000002071"/>
    </source>
</evidence>
<dbReference type="AlphaFoldDB" id="C7NUG1"/>
<dbReference type="GeneID" id="8383148"/>
<gene>
    <name evidence="2" type="ordered locus">Huta_0875</name>
</gene>